<keyword evidence="6" id="KW-0238">DNA-binding</keyword>
<evidence type="ECO:0000313" key="9">
    <source>
        <dbReference type="EMBL" id="RSK46103.1"/>
    </source>
</evidence>
<dbReference type="Pfam" id="PF02586">
    <property type="entry name" value="SRAP"/>
    <property type="match status" value="1"/>
</dbReference>
<comment type="caution">
    <text evidence="9">The sequence shown here is derived from an EMBL/GenBank/DDBJ whole genome shotgun (WGS) entry which is preliminary data.</text>
</comment>
<keyword evidence="10" id="KW-1185">Reference proteome</keyword>
<accession>A0A428KI08</accession>
<organism evidence="9 10">
    <name type="scientific">Hymenobacter perfusus</name>
    <dbReference type="NCBI Taxonomy" id="1236770"/>
    <lineage>
        <taxon>Bacteria</taxon>
        <taxon>Pseudomonadati</taxon>
        <taxon>Bacteroidota</taxon>
        <taxon>Cytophagia</taxon>
        <taxon>Cytophagales</taxon>
        <taxon>Hymenobacteraceae</taxon>
        <taxon>Hymenobacter</taxon>
    </lineage>
</organism>
<keyword evidence="4 8" id="KW-0378">Hydrolase</keyword>
<dbReference type="InterPro" id="IPR036590">
    <property type="entry name" value="SRAP-like"/>
</dbReference>
<dbReference type="PANTHER" id="PTHR13604:SF0">
    <property type="entry name" value="ABASIC SITE PROCESSING PROTEIN HMCES"/>
    <property type="match status" value="1"/>
</dbReference>
<dbReference type="EC" id="3.4.-.-" evidence="8"/>
<proteinExistence type="inferred from homology"/>
<evidence type="ECO:0000313" key="10">
    <source>
        <dbReference type="Proteomes" id="UP000270291"/>
    </source>
</evidence>
<dbReference type="GO" id="GO:0006508">
    <property type="term" value="P:proteolysis"/>
    <property type="evidence" value="ECO:0007669"/>
    <property type="project" value="UniProtKB-KW"/>
</dbReference>
<dbReference type="InterPro" id="IPR003738">
    <property type="entry name" value="SRAP"/>
</dbReference>
<name>A0A428KI08_9BACT</name>
<evidence type="ECO:0000256" key="2">
    <source>
        <dbReference type="ARBA" id="ARBA00022670"/>
    </source>
</evidence>
<dbReference type="GO" id="GO:0016829">
    <property type="term" value="F:lyase activity"/>
    <property type="evidence" value="ECO:0007669"/>
    <property type="project" value="UniProtKB-KW"/>
</dbReference>
<evidence type="ECO:0000256" key="6">
    <source>
        <dbReference type="ARBA" id="ARBA00023125"/>
    </source>
</evidence>
<dbReference type="Gene3D" id="3.90.1680.10">
    <property type="entry name" value="SOS response associated peptidase-like"/>
    <property type="match status" value="1"/>
</dbReference>
<dbReference type="Proteomes" id="UP000270291">
    <property type="component" value="Unassembled WGS sequence"/>
</dbReference>
<evidence type="ECO:0000256" key="7">
    <source>
        <dbReference type="ARBA" id="ARBA00023239"/>
    </source>
</evidence>
<keyword evidence="2 8" id="KW-0645">Protease</keyword>
<keyword evidence="5" id="KW-0190">Covalent protein-DNA linkage</keyword>
<gene>
    <name evidence="9" type="ORF">EI293_02735</name>
</gene>
<dbReference type="GO" id="GO:0008233">
    <property type="term" value="F:peptidase activity"/>
    <property type="evidence" value="ECO:0007669"/>
    <property type="project" value="UniProtKB-KW"/>
</dbReference>
<dbReference type="PANTHER" id="PTHR13604">
    <property type="entry name" value="DC12-RELATED"/>
    <property type="match status" value="1"/>
</dbReference>
<evidence type="ECO:0000256" key="8">
    <source>
        <dbReference type="RuleBase" id="RU364100"/>
    </source>
</evidence>
<keyword evidence="3" id="KW-0227">DNA damage</keyword>
<protein>
    <recommendedName>
        <fullName evidence="8">Abasic site processing protein</fullName>
        <ecNumber evidence="8">3.4.-.-</ecNumber>
    </recommendedName>
</protein>
<keyword evidence="7" id="KW-0456">Lyase</keyword>
<dbReference type="RefSeq" id="WP_125435440.1">
    <property type="nucleotide sequence ID" value="NZ_RWIU01000001.1"/>
</dbReference>
<dbReference type="AlphaFoldDB" id="A0A428KI08"/>
<dbReference type="EMBL" id="RWIU01000001">
    <property type="protein sequence ID" value="RSK46103.1"/>
    <property type="molecule type" value="Genomic_DNA"/>
</dbReference>
<evidence type="ECO:0000256" key="4">
    <source>
        <dbReference type="ARBA" id="ARBA00022801"/>
    </source>
</evidence>
<dbReference type="GO" id="GO:0106300">
    <property type="term" value="P:protein-DNA covalent cross-linking repair"/>
    <property type="evidence" value="ECO:0007669"/>
    <property type="project" value="InterPro"/>
</dbReference>
<dbReference type="GO" id="GO:0003697">
    <property type="term" value="F:single-stranded DNA binding"/>
    <property type="evidence" value="ECO:0007669"/>
    <property type="project" value="InterPro"/>
</dbReference>
<dbReference type="OrthoDB" id="9782620at2"/>
<evidence type="ECO:0000256" key="5">
    <source>
        <dbReference type="ARBA" id="ARBA00023124"/>
    </source>
</evidence>
<evidence type="ECO:0000256" key="3">
    <source>
        <dbReference type="ARBA" id="ARBA00022763"/>
    </source>
</evidence>
<comment type="similarity">
    <text evidence="1 8">Belongs to the SOS response-associated peptidase family.</text>
</comment>
<dbReference type="SUPFAM" id="SSF143081">
    <property type="entry name" value="BB1717-like"/>
    <property type="match status" value="1"/>
</dbReference>
<evidence type="ECO:0000256" key="1">
    <source>
        <dbReference type="ARBA" id="ARBA00008136"/>
    </source>
</evidence>
<sequence length="227" mass="25526">MCGRYTFTAPRDLVKERFGVSLPNDLFATYNAAPSQLLPVITNTTPDTVQLFQWGLLPAWVKDLKTAIKPINARAETLAEKPSFRQLLQRRRCLVLADSFYEWQAPSAGSKGPKKPYRILLQNEEPFAFAGLWDQWVNRDTGEVHPTFTIITTAPNSLMQPIHARMPVILPTREAEHMWLNDTASDQDYQGLLQPYVAEQMQAYTVSTEVNSPGNNSAACAAPFIWG</sequence>
<reference evidence="9 10" key="1">
    <citation type="submission" date="2018-12" db="EMBL/GenBank/DDBJ databases">
        <authorList>
            <person name="Feng G."/>
            <person name="Zhu H."/>
        </authorList>
    </citation>
    <scope>NUCLEOTIDE SEQUENCE [LARGE SCALE GENOMIC DNA]</scope>
    <source>
        <strain evidence="9 10">LMG 26000</strain>
    </source>
</reference>